<protein>
    <submittedName>
        <fullName evidence="1">Uncharacterized protein</fullName>
    </submittedName>
</protein>
<proteinExistence type="predicted"/>
<name>A0A0F9NYN9_9ZZZZ</name>
<evidence type="ECO:0000313" key="1">
    <source>
        <dbReference type="EMBL" id="KKM86352.1"/>
    </source>
</evidence>
<gene>
    <name evidence="1" type="ORF">LCGC14_1279760</name>
</gene>
<comment type="caution">
    <text evidence="1">The sequence shown here is derived from an EMBL/GenBank/DDBJ whole genome shotgun (WGS) entry which is preliminary data.</text>
</comment>
<sequence length="78" mass="9433">MEWVDKPTKPGNYWVSPFIEGRYISPRIMSVIDYARPDRGLEVRYDRDTLPVELFCKNYYPEAKWMFIETPDWNTLKP</sequence>
<dbReference type="AlphaFoldDB" id="A0A0F9NYN9"/>
<reference evidence="1" key="1">
    <citation type="journal article" date="2015" name="Nature">
        <title>Complex archaea that bridge the gap between prokaryotes and eukaryotes.</title>
        <authorList>
            <person name="Spang A."/>
            <person name="Saw J.H."/>
            <person name="Jorgensen S.L."/>
            <person name="Zaremba-Niedzwiedzka K."/>
            <person name="Martijn J."/>
            <person name="Lind A.E."/>
            <person name="van Eijk R."/>
            <person name="Schleper C."/>
            <person name="Guy L."/>
            <person name="Ettema T.J."/>
        </authorList>
    </citation>
    <scope>NUCLEOTIDE SEQUENCE</scope>
</reference>
<dbReference type="EMBL" id="LAZR01007270">
    <property type="protein sequence ID" value="KKM86352.1"/>
    <property type="molecule type" value="Genomic_DNA"/>
</dbReference>
<organism evidence="1">
    <name type="scientific">marine sediment metagenome</name>
    <dbReference type="NCBI Taxonomy" id="412755"/>
    <lineage>
        <taxon>unclassified sequences</taxon>
        <taxon>metagenomes</taxon>
        <taxon>ecological metagenomes</taxon>
    </lineage>
</organism>
<accession>A0A0F9NYN9</accession>